<proteinExistence type="predicted"/>
<name>A0A0F7TJ95_PENBI</name>
<sequence length="416" mass="46731">MSYPKGNTFFHKLKSRWILRTSQKYPPSLICMMPVEILEAIAISLRPTDFCALRLTCRDIYERTAHFFGRKFLKTVHIDLSRNALERLSKVAEHPHLRQHVQLLVIEEPQDNLFGREISWARHPSGHLAVPQKAIQQWQTVLSRLVNCRGFEIRREHSFESSDLSGLRSSDAITVVLSIISVASIPVSAFAVHFKPKGTIGNNHVEMECISPLDFRKPGFTAAWAHMQDLSLQYTMGSDDASAASKNADWTVELVQYATRLIKLDLNFDLGDQADLIIHRLSTLSSLCQLQELTLESFSLVSEGALPDLLHTVRKSLQTVSFSFSTLPDECWISILKSLGSEFPSLNSINLQFLRGTNKGLLHFPRLSESLHVDEDTSFTVVQKKRRGGLLNTTVGYSGPSVGKAILILVECATFD</sequence>
<dbReference type="SUPFAM" id="SSF52047">
    <property type="entry name" value="RNI-like"/>
    <property type="match status" value="1"/>
</dbReference>
<keyword evidence="2" id="KW-1185">Reference proteome</keyword>
<reference evidence="2" key="1">
    <citation type="journal article" date="2015" name="Genome Announc.">
        <title>Draft genome sequence of the fungus Penicillium brasilianum MG11.</title>
        <authorList>
            <person name="Horn F."/>
            <person name="Linde J."/>
            <person name="Mattern D.J."/>
            <person name="Walther G."/>
            <person name="Guthke R."/>
            <person name="Brakhage A.A."/>
            <person name="Valiante V."/>
        </authorList>
    </citation>
    <scope>NUCLEOTIDE SEQUENCE [LARGE SCALE GENOMIC DNA]</scope>
    <source>
        <strain evidence="2">MG11</strain>
    </source>
</reference>
<dbReference type="EMBL" id="CDHK01000001">
    <property type="protein sequence ID" value="CEJ55093.1"/>
    <property type="molecule type" value="Genomic_DNA"/>
</dbReference>
<dbReference type="Gene3D" id="3.80.10.10">
    <property type="entry name" value="Ribonuclease Inhibitor"/>
    <property type="match status" value="1"/>
</dbReference>
<dbReference type="OrthoDB" id="5279008at2759"/>
<protein>
    <submittedName>
        <fullName evidence="1">Uncharacterized protein</fullName>
    </submittedName>
</protein>
<dbReference type="Proteomes" id="UP000042958">
    <property type="component" value="Unassembled WGS sequence"/>
</dbReference>
<organism evidence="1 2">
    <name type="scientific">Penicillium brasilianum</name>
    <dbReference type="NCBI Taxonomy" id="104259"/>
    <lineage>
        <taxon>Eukaryota</taxon>
        <taxon>Fungi</taxon>
        <taxon>Dikarya</taxon>
        <taxon>Ascomycota</taxon>
        <taxon>Pezizomycotina</taxon>
        <taxon>Eurotiomycetes</taxon>
        <taxon>Eurotiomycetidae</taxon>
        <taxon>Eurotiales</taxon>
        <taxon>Aspergillaceae</taxon>
        <taxon>Penicillium</taxon>
    </lineage>
</organism>
<evidence type="ECO:0000313" key="1">
    <source>
        <dbReference type="EMBL" id="CEJ55093.1"/>
    </source>
</evidence>
<accession>A0A0F7TJ95</accession>
<dbReference type="AlphaFoldDB" id="A0A0F7TJ95"/>
<gene>
    <name evidence="1" type="ORF">PMG11_01370</name>
</gene>
<dbReference type="InterPro" id="IPR032675">
    <property type="entry name" value="LRR_dom_sf"/>
</dbReference>
<evidence type="ECO:0000313" key="2">
    <source>
        <dbReference type="Proteomes" id="UP000042958"/>
    </source>
</evidence>